<dbReference type="AlphaFoldDB" id="X1GXG0"/>
<name>X1GXG0_9ZZZZ</name>
<accession>X1GXG0</accession>
<reference evidence="1" key="1">
    <citation type="journal article" date="2014" name="Front. Microbiol.">
        <title>High frequency of phylogenetically diverse reductive dehalogenase-homologous genes in deep subseafloor sedimentary metagenomes.</title>
        <authorList>
            <person name="Kawai M."/>
            <person name="Futagami T."/>
            <person name="Toyoda A."/>
            <person name="Takaki Y."/>
            <person name="Nishi S."/>
            <person name="Hori S."/>
            <person name="Arai W."/>
            <person name="Tsubouchi T."/>
            <person name="Morono Y."/>
            <person name="Uchiyama I."/>
            <person name="Ito T."/>
            <person name="Fujiyama A."/>
            <person name="Inagaki F."/>
            <person name="Takami H."/>
        </authorList>
    </citation>
    <scope>NUCLEOTIDE SEQUENCE</scope>
    <source>
        <strain evidence="1">Expedition CK06-06</strain>
    </source>
</reference>
<dbReference type="EMBL" id="BARU01006247">
    <property type="protein sequence ID" value="GAH46319.1"/>
    <property type="molecule type" value="Genomic_DNA"/>
</dbReference>
<proteinExistence type="predicted"/>
<evidence type="ECO:0000313" key="1">
    <source>
        <dbReference type="EMBL" id="GAH46319.1"/>
    </source>
</evidence>
<organism evidence="1">
    <name type="scientific">marine sediment metagenome</name>
    <dbReference type="NCBI Taxonomy" id="412755"/>
    <lineage>
        <taxon>unclassified sequences</taxon>
        <taxon>metagenomes</taxon>
        <taxon>ecological metagenomes</taxon>
    </lineage>
</organism>
<feature type="non-terminal residue" evidence="1">
    <location>
        <position position="1"/>
    </location>
</feature>
<gene>
    <name evidence="1" type="ORF">S03H2_12274</name>
</gene>
<sequence>AIPNSDIILSVDILGKLEPGMGDGLNFLQKQKKFSV</sequence>
<comment type="caution">
    <text evidence="1">The sequence shown here is derived from an EMBL/GenBank/DDBJ whole genome shotgun (WGS) entry which is preliminary data.</text>
</comment>
<protein>
    <submittedName>
        <fullName evidence="1">Uncharacterized protein</fullName>
    </submittedName>
</protein>